<dbReference type="GO" id="GO:0005763">
    <property type="term" value="C:mitochondrial small ribosomal subunit"/>
    <property type="evidence" value="ECO:0007669"/>
    <property type="project" value="TreeGrafter"/>
</dbReference>
<dbReference type="GeneID" id="28986709"/>
<evidence type="ECO:0000256" key="1">
    <source>
        <dbReference type="ARBA" id="ARBA00009512"/>
    </source>
</evidence>
<dbReference type="GO" id="GO:0070181">
    <property type="term" value="F:small ribosomal subunit rRNA binding"/>
    <property type="evidence" value="ECO:0007669"/>
    <property type="project" value="TreeGrafter"/>
</dbReference>
<dbReference type="Proteomes" id="UP000053611">
    <property type="component" value="Unassembled WGS sequence"/>
</dbReference>
<evidence type="ECO:0000313" key="3">
    <source>
        <dbReference type="Proteomes" id="UP000053611"/>
    </source>
</evidence>
<gene>
    <name evidence="2" type="ORF">CC85DRAFT_314196</name>
</gene>
<dbReference type="SUPFAM" id="SSF54995">
    <property type="entry name" value="Ribosomal protein S6"/>
    <property type="match status" value="1"/>
</dbReference>
<dbReference type="GO" id="GO:0006412">
    <property type="term" value="P:translation"/>
    <property type="evidence" value="ECO:0007669"/>
    <property type="project" value="InterPro"/>
</dbReference>
<accession>A0A0J0XCQ0</accession>
<evidence type="ECO:0000313" key="2">
    <source>
        <dbReference type="EMBL" id="KLT38850.1"/>
    </source>
</evidence>
<dbReference type="PANTHER" id="PTHR21011">
    <property type="entry name" value="MITOCHONDRIAL 28S RIBOSOMAL PROTEIN S6"/>
    <property type="match status" value="1"/>
</dbReference>
<name>A0A0J0XCQ0_9TREE</name>
<dbReference type="GO" id="GO:0003735">
    <property type="term" value="F:structural constituent of ribosome"/>
    <property type="evidence" value="ECO:0007669"/>
    <property type="project" value="InterPro"/>
</dbReference>
<dbReference type="Gene3D" id="3.30.70.60">
    <property type="match status" value="1"/>
</dbReference>
<evidence type="ECO:0008006" key="4">
    <source>
        <dbReference type="Google" id="ProtNLM"/>
    </source>
</evidence>
<dbReference type="PANTHER" id="PTHR21011:SF1">
    <property type="entry name" value="SMALL RIBOSOMAL SUBUNIT PROTEIN BS6M"/>
    <property type="match status" value="1"/>
</dbReference>
<reference evidence="2 3" key="1">
    <citation type="submission" date="2015-03" db="EMBL/GenBank/DDBJ databases">
        <title>Genomics and transcriptomics of the oil-accumulating basidiomycete yeast T. oleaginosus allow insights into substrate utilization and the diverse evolutionary trajectories of mating systems in fungi.</title>
        <authorList>
            <consortium name="DOE Joint Genome Institute"/>
            <person name="Kourist R."/>
            <person name="Kracht O."/>
            <person name="Bracharz F."/>
            <person name="Lipzen A."/>
            <person name="Nolan M."/>
            <person name="Ohm R."/>
            <person name="Grigoriev I."/>
            <person name="Sun S."/>
            <person name="Heitman J."/>
            <person name="Bruck T."/>
            <person name="Nowrousian M."/>
        </authorList>
    </citation>
    <scope>NUCLEOTIDE SEQUENCE [LARGE SCALE GENOMIC DNA]</scope>
    <source>
        <strain evidence="2 3">IBC0246</strain>
    </source>
</reference>
<dbReference type="OrthoDB" id="10259681at2759"/>
<protein>
    <recommendedName>
        <fullName evidence="4">Ribosomal protein S6</fullName>
    </recommendedName>
</protein>
<proteinExistence type="inferred from homology"/>
<organism evidence="2 3">
    <name type="scientific">Cutaneotrichosporon oleaginosum</name>
    <dbReference type="NCBI Taxonomy" id="879819"/>
    <lineage>
        <taxon>Eukaryota</taxon>
        <taxon>Fungi</taxon>
        <taxon>Dikarya</taxon>
        <taxon>Basidiomycota</taxon>
        <taxon>Agaricomycotina</taxon>
        <taxon>Tremellomycetes</taxon>
        <taxon>Trichosporonales</taxon>
        <taxon>Trichosporonaceae</taxon>
        <taxon>Cutaneotrichosporon</taxon>
    </lineage>
</organism>
<dbReference type="CDD" id="cd15465">
    <property type="entry name" value="bS6_mito"/>
    <property type="match status" value="1"/>
</dbReference>
<dbReference type="STRING" id="879819.A0A0J0XCQ0"/>
<dbReference type="InterPro" id="IPR014717">
    <property type="entry name" value="Transl_elong_EF1B/ribsomal_bS6"/>
</dbReference>
<dbReference type="InterPro" id="IPR035980">
    <property type="entry name" value="Ribosomal_bS6_sf"/>
</dbReference>
<comment type="similarity">
    <text evidence="1">Belongs to the bacterial ribosomal protein bS6 family.</text>
</comment>
<dbReference type="EMBL" id="KQ087280">
    <property type="protein sequence ID" value="KLT38850.1"/>
    <property type="molecule type" value="Genomic_DNA"/>
</dbReference>
<dbReference type="Pfam" id="PF01250">
    <property type="entry name" value="Ribosomal_S6"/>
    <property type="match status" value="1"/>
</dbReference>
<keyword evidence="3" id="KW-1185">Reference proteome</keyword>
<sequence>MPLYELFCIASHNPTSPAGLRQLIRSVANQVHGTGGVVRDLRALGAGLTLPYRMKRNQQFHERGDHFTMSFDTSPVVLKRINETLRRDPMVVRWMLTKKGAAV</sequence>
<dbReference type="AlphaFoldDB" id="A0A0J0XCQ0"/>
<dbReference type="InterPro" id="IPR000529">
    <property type="entry name" value="Ribosomal_bS6"/>
</dbReference>